<dbReference type="InterPro" id="IPR027266">
    <property type="entry name" value="TrmE/GcvT-like"/>
</dbReference>
<dbReference type="InterPro" id="IPR042204">
    <property type="entry name" value="2Fe-2S-bd_N"/>
</dbReference>
<evidence type="ECO:0000256" key="2">
    <source>
        <dbReference type="ARBA" id="ARBA00023002"/>
    </source>
</evidence>
<keyword evidence="3" id="KW-0963">Cytoplasm</keyword>
<dbReference type="Pfam" id="PF13510">
    <property type="entry name" value="Fer2_4"/>
    <property type="match status" value="1"/>
</dbReference>
<dbReference type="InterPro" id="IPR041117">
    <property type="entry name" value="SoxA_A3"/>
</dbReference>
<dbReference type="PANTHER" id="PTHR43757">
    <property type="entry name" value="AMINOMETHYLTRANSFERASE"/>
    <property type="match status" value="1"/>
</dbReference>
<dbReference type="PRINTS" id="PR00411">
    <property type="entry name" value="PNDRDTASEI"/>
</dbReference>
<dbReference type="EC" id="1.5.3.24" evidence="3"/>
<evidence type="ECO:0000256" key="1">
    <source>
        <dbReference type="ARBA" id="ARBA00008609"/>
    </source>
</evidence>
<dbReference type="GO" id="GO:0008115">
    <property type="term" value="F:sarcosine oxidase activity"/>
    <property type="evidence" value="ECO:0007669"/>
    <property type="project" value="UniProtKB-UniRule"/>
</dbReference>
<dbReference type="Gene3D" id="1.10.10.1100">
    <property type="entry name" value="BFD-like [2Fe-2S]-binding domain"/>
    <property type="match status" value="1"/>
</dbReference>
<comment type="subcellular location">
    <subcellularLocation>
        <location evidence="3">Cytoplasm</location>
    </subcellularLocation>
</comment>
<dbReference type="Gene3D" id="3.30.1360.120">
    <property type="entry name" value="Probable tRNA modification gtpase trme, domain 1"/>
    <property type="match status" value="1"/>
</dbReference>
<dbReference type="Pfam" id="PF17806">
    <property type="entry name" value="SO_alpha_A3"/>
    <property type="match status" value="1"/>
</dbReference>
<dbReference type="Gene3D" id="3.10.20.440">
    <property type="entry name" value="2Fe-2S iron-sulphur cluster binding domain, sarcosine oxidase, alpha subunit, N-terminal domain"/>
    <property type="match status" value="1"/>
</dbReference>
<evidence type="ECO:0000259" key="4">
    <source>
        <dbReference type="Pfam" id="PF01571"/>
    </source>
</evidence>
<evidence type="ECO:0000313" key="9">
    <source>
        <dbReference type="Proteomes" id="UP000589036"/>
    </source>
</evidence>
<dbReference type="InterPro" id="IPR006222">
    <property type="entry name" value="GCVT_N"/>
</dbReference>
<reference evidence="8 9" key="1">
    <citation type="submission" date="2020-07" db="EMBL/GenBank/DDBJ databases">
        <title>Sequencing the genomes of 1000 actinobacteria strains.</title>
        <authorList>
            <person name="Klenk H.-P."/>
        </authorList>
    </citation>
    <scope>NUCLEOTIDE SEQUENCE [LARGE SCALE GENOMIC DNA]</scope>
    <source>
        <strain evidence="8 9">CXB654</strain>
    </source>
</reference>
<feature type="domain" description="Aminomethyltransferase C-terminal" evidence="6">
    <location>
        <begin position="862"/>
        <end position="946"/>
    </location>
</feature>
<dbReference type="GO" id="GO:0046653">
    <property type="term" value="P:tetrahydrofolate metabolic process"/>
    <property type="evidence" value="ECO:0007669"/>
    <property type="project" value="UniProtKB-UniRule"/>
</dbReference>
<keyword evidence="2 3" id="KW-0560">Oxidoreductase</keyword>
<sequence length="954" mass="101100">MSEALRLPSGGRIDRGTTLNFHFNGAAYTGRPGDTLASALLANGVHHVADSVRLGRPRGIFAAGAEEPTALVRVEAPTAETMVTATTVELSEGLRARGLNGHGRLEPGAALSDHDAMHAHCDVLVVGAGPAGLAAALTAARTGARVVLADEHPEPGGSLLGTGEPLAADDGSDWVARCRTELESCAEVRLLTRTTVFGHFDDNHLMALQHRAPGPADGGGGARRRVWRIRARRVVLATGAHERSYVFSGNDRPGIMLAAAARRHLHRHAVLAGTRAVVCTTNDSAYAAALDLAAAGVDVAAVADARPAVPAHWRDRCAAAGIEVLPGHAVVSTSGHERITGAHVAALPTGPGGRLGPRRGIHCDLLCVSGGWNPVLQLFAQARGELRYDETLAAFVPGRAPEAVLVAGAANGRFGTADCLAEGARAGEEAARAAGFRPGAPVRLPEAREPAATAPRALWSVPDPGDDPGRHFQFVDLQRDATVADIVRAVRAGMRSVEHVKRYTTIGTAHDQGKTSGVLAIGVVSDVLGRPVGELGAVSFRPPYIPVGFAALAGRDRGHLHAPVRVTAMHDRHVAAGARFEDVGEWKRPWFYPRRGEDMDAAVQRECRAARRGVAMMDVSTLGKIEVQGPDAAAFLDLVYTNLISTLNVGRIRYGLMCTADGMVLDDGTVMRLAEHRFLLTTTTGNAAAVLDWLEEWSQTEWPHLRVRMASVTDHWATVALVGPRARGVLRALAPGLDAANDAFPFMSWREADVAGIGARVCRISFSGELAYEINVPWWSGRRLWDALGAAGAGHGITAYGTETMHVLRAEKGYPVVGQDTDGTVTPHDLGMHWAVSKKKSDFIGRRSFDRADTCRDDRAHFVGLLPADPQELLPEGTQLVADAPPAESPEPALGHVTSSYRSAALGRTFALAMVRAGRDRMGGSVRAVVGDRTVPVTITGTVFYDQEGARRDG</sequence>
<dbReference type="PRINTS" id="PR00368">
    <property type="entry name" value="FADPNR"/>
</dbReference>
<dbReference type="GO" id="GO:0005737">
    <property type="term" value="C:cytoplasm"/>
    <property type="evidence" value="ECO:0007669"/>
    <property type="project" value="UniProtKB-SubCell"/>
</dbReference>
<dbReference type="InterPro" id="IPR029043">
    <property type="entry name" value="GcvT/YgfZ_C"/>
</dbReference>
<evidence type="ECO:0000259" key="6">
    <source>
        <dbReference type="Pfam" id="PF08669"/>
    </source>
</evidence>
<organism evidence="8 9">
    <name type="scientific">Spinactinospora alkalitolerans</name>
    <dbReference type="NCBI Taxonomy" id="687207"/>
    <lineage>
        <taxon>Bacteria</taxon>
        <taxon>Bacillati</taxon>
        <taxon>Actinomycetota</taxon>
        <taxon>Actinomycetes</taxon>
        <taxon>Streptosporangiales</taxon>
        <taxon>Nocardiopsidaceae</taxon>
        <taxon>Spinactinospora</taxon>
    </lineage>
</organism>
<dbReference type="InterPro" id="IPR028896">
    <property type="entry name" value="GcvT/YgfZ/DmdA"/>
</dbReference>
<dbReference type="SUPFAM" id="SSF51905">
    <property type="entry name" value="FAD/NAD(P)-binding domain"/>
    <property type="match status" value="1"/>
</dbReference>
<dbReference type="EMBL" id="JACCCC010000001">
    <property type="protein sequence ID" value="NYE45351.1"/>
    <property type="molecule type" value="Genomic_DNA"/>
</dbReference>
<dbReference type="Gene3D" id="3.50.50.60">
    <property type="entry name" value="FAD/NAD(P)-binding domain"/>
    <property type="match status" value="2"/>
</dbReference>
<keyword evidence="3" id="KW-0520">NAD</keyword>
<feature type="domain" description="SoxA A3" evidence="7">
    <location>
        <begin position="473"/>
        <end position="555"/>
    </location>
</feature>
<comment type="caution">
    <text evidence="8">The sequence shown here is derived from an EMBL/GenBank/DDBJ whole genome shotgun (WGS) entry which is preliminary data.</text>
</comment>
<accession>A0A852TPF8</accession>
<dbReference type="InterPro" id="IPR006277">
    <property type="entry name" value="Sarcosine_oxidase_asu"/>
</dbReference>
<evidence type="ECO:0000313" key="8">
    <source>
        <dbReference type="EMBL" id="NYE45351.1"/>
    </source>
</evidence>
<dbReference type="Pfam" id="PF07992">
    <property type="entry name" value="Pyr_redox_2"/>
    <property type="match status" value="1"/>
</dbReference>
<dbReference type="Pfam" id="PF01571">
    <property type="entry name" value="GCV_T"/>
    <property type="match status" value="1"/>
</dbReference>
<dbReference type="PIRSF" id="PIRSF037980">
    <property type="entry name" value="SoxA"/>
    <property type="match status" value="1"/>
</dbReference>
<evidence type="ECO:0000256" key="3">
    <source>
        <dbReference type="PIRNR" id="PIRNR037980"/>
    </source>
</evidence>
<keyword evidence="9" id="KW-1185">Reference proteome</keyword>
<dbReference type="Pfam" id="PF08669">
    <property type="entry name" value="GCV_T_C"/>
    <property type="match status" value="1"/>
</dbReference>
<gene>
    <name evidence="8" type="ORF">HDA32_000471</name>
</gene>
<comment type="catalytic activity">
    <reaction evidence="3">
        <text>sarcosine + (6S)-5,6,7,8-tetrahydrofolate + O2 = (6R)-5,10-methylene-5,6,7,8-tetrahydrofolate + glycine + H2O2</text>
        <dbReference type="Rhea" id="RHEA:70455"/>
        <dbReference type="ChEBI" id="CHEBI:15379"/>
        <dbReference type="ChEBI" id="CHEBI:15636"/>
        <dbReference type="ChEBI" id="CHEBI:16240"/>
        <dbReference type="ChEBI" id="CHEBI:57305"/>
        <dbReference type="ChEBI" id="CHEBI:57433"/>
        <dbReference type="ChEBI" id="CHEBI:57453"/>
        <dbReference type="EC" id="1.5.3.24"/>
    </reaction>
</comment>
<dbReference type="PANTHER" id="PTHR43757:SF2">
    <property type="entry name" value="AMINOMETHYLTRANSFERASE, MITOCHONDRIAL"/>
    <property type="match status" value="1"/>
</dbReference>
<dbReference type="InterPro" id="IPR041854">
    <property type="entry name" value="BFD-like_2Fe2S-bd_dom_sf"/>
</dbReference>
<dbReference type="GO" id="GO:0000166">
    <property type="term" value="F:nucleotide binding"/>
    <property type="evidence" value="ECO:0007669"/>
    <property type="project" value="UniProtKB-KW"/>
</dbReference>
<dbReference type="Proteomes" id="UP000589036">
    <property type="component" value="Unassembled WGS sequence"/>
</dbReference>
<dbReference type="AlphaFoldDB" id="A0A852TPF8"/>
<name>A0A852TPF8_9ACTN</name>
<dbReference type="InterPro" id="IPR013977">
    <property type="entry name" value="GcvT_C"/>
</dbReference>
<feature type="domain" description="FAD/NAD(P)-binding" evidence="5">
    <location>
        <begin position="122"/>
        <end position="385"/>
    </location>
</feature>
<dbReference type="InterPro" id="IPR023753">
    <property type="entry name" value="FAD/NAD-binding_dom"/>
</dbReference>
<dbReference type="RefSeq" id="WP_179641590.1">
    <property type="nucleotide sequence ID" value="NZ_BAAAYY010000007.1"/>
</dbReference>
<comment type="similarity">
    <text evidence="1 3">Belongs to the GcvT family.</text>
</comment>
<evidence type="ECO:0000259" key="5">
    <source>
        <dbReference type="Pfam" id="PF07992"/>
    </source>
</evidence>
<dbReference type="SUPFAM" id="SSF103025">
    <property type="entry name" value="Folate-binding domain"/>
    <property type="match status" value="1"/>
</dbReference>
<protein>
    <recommendedName>
        <fullName evidence="3">Sarcosine oxidase subunit alpha</fullName>
        <ecNumber evidence="3">1.5.3.24</ecNumber>
    </recommendedName>
</protein>
<dbReference type="SUPFAM" id="SSF101790">
    <property type="entry name" value="Aminomethyltransferase beta-barrel domain"/>
    <property type="match status" value="1"/>
</dbReference>
<proteinExistence type="inferred from homology"/>
<dbReference type="InterPro" id="IPR036188">
    <property type="entry name" value="FAD/NAD-bd_sf"/>
</dbReference>
<keyword evidence="3" id="KW-0547">Nucleotide-binding</keyword>
<comment type="cofactor">
    <cofactor evidence="3">
        <name>NAD(+)</name>
        <dbReference type="ChEBI" id="CHEBI:57540"/>
    </cofactor>
    <text evidence="3">Binds 1 NAD(+) per subunit.</text>
</comment>
<evidence type="ECO:0000259" key="7">
    <source>
        <dbReference type="Pfam" id="PF17806"/>
    </source>
</evidence>
<feature type="domain" description="GCVT N-terminal" evidence="4">
    <location>
        <begin position="569"/>
        <end position="840"/>
    </location>
</feature>